<keyword evidence="1" id="KW-0175">Coiled coil</keyword>
<evidence type="ECO:0000256" key="1">
    <source>
        <dbReference type="SAM" id="Coils"/>
    </source>
</evidence>
<dbReference type="EMBL" id="BMLW01000029">
    <property type="protein sequence ID" value="GGP17284.1"/>
    <property type="molecule type" value="Genomic_DNA"/>
</dbReference>
<proteinExistence type="predicted"/>
<keyword evidence="3" id="KW-1185">Reference proteome</keyword>
<feature type="coiled-coil region" evidence="1">
    <location>
        <begin position="3"/>
        <end position="37"/>
    </location>
</feature>
<comment type="caution">
    <text evidence="2">The sequence shown here is derived from an EMBL/GenBank/DDBJ whole genome shotgun (WGS) entry which is preliminary data.</text>
</comment>
<reference evidence="3" key="1">
    <citation type="journal article" date="2019" name="Int. J. Syst. Evol. Microbiol.">
        <title>The Global Catalogue of Microorganisms (GCM) 10K type strain sequencing project: providing services to taxonomists for standard genome sequencing and annotation.</title>
        <authorList>
            <consortium name="The Broad Institute Genomics Platform"/>
            <consortium name="The Broad Institute Genome Sequencing Center for Infectious Disease"/>
            <person name="Wu L."/>
            <person name="Ma J."/>
        </authorList>
    </citation>
    <scope>NUCLEOTIDE SEQUENCE [LARGE SCALE GENOMIC DNA]</scope>
    <source>
        <strain evidence="3">CGMCC 1.7693</strain>
    </source>
</reference>
<organism evidence="2 3">
    <name type="scientific">Oceanobacillus neutriphilus</name>
    <dbReference type="NCBI Taxonomy" id="531815"/>
    <lineage>
        <taxon>Bacteria</taxon>
        <taxon>Bacillati</taxon>
        <taxon>Bacillota</taxon>
        <taxon>Bacilli</taxon>
        <taxon>Bacillales</taxon>
        <taxon>Bacillaceae</taxon>
        <taxon>Oceanobacillus</taxon>
    </lineage>
</organism>
<dbReference type="Proteomes" id="UP000641206">
    <property type="component" value="Unassembled WGS sequence"/>
</dbReference>
<gene>
    <name evidence="2" type="ORF">GCM10011346_52540</name>
</gene>
<dbReference type="RefSeq" id="WP_188738753.1">
    <property type="nucleotide sequence ID" value="NZ_BMLW01000029.1"/>
</dbReference>
<sequence>MELQNVIQMMMQASRRIEKATVEIHKMAREKAETEYEYRQALSVEIMKLKADGLQATLIPDVARGNVADLKLSRDLADGKYKSAVESLRALQSELNGLQTISKYQSEV</sequence>
<evidence type="ECO:0000313" key="3">
    <source>
        <dbReference type="Proteomes" id="UP000641206"/>
    </source>
</evidence>
<evidence type="ECO:0000313" key="2">
    <source>
        <dbReference type="EMBL" id="GGP17284.1"/>
    </source>
</evidence>
<protein>
    <submittedName>
        <fullName evidence="2">Uncharacterized protein</fullName>
    </submittedName>
</protein>
<name>A0ABQ2P3L3_9BACI</name>
<accession>A0ABQ2P3L3</accession>